<dbReference type="PROSITE" id="PS50203">
    <property type="entry name" value="CALPAIN_CAT"/>
    <property type="match status" value="1"/>
</dbReference>
<feature type="region of interest" description="Disordered" evidence="7">
    <location>
        <begin position="764"/>
        <end position="800"/>
    </location>
</feature>
<sequence length="889" mass="101155">MVNQKSKHHQRTTPTPARYRQITVMVKQEFERHKQLEEPQAALDQFWSTFNSQKPGLARNILGTDSTSPLRDPKHVEGCSITGDDAGSYASARRACIRRVLDIAHESKLNNQKFTDLDFHIMRDIYCPYTDEDCDQICLHGLKLPDPERSTEAPESCQSPTKQTPIATSRGQAHPKQEFPSTAPVPKFDDHCWCQDQYDFPSTARRLTDIVADPSFAPHAPKSNLRQLQRELDPGDTPRPRFHALVNACTTNVSRSLGYATPAVVLLWSIDLLARSHVALCVAAYLAIILIRALILNLTSRQVSPDFASSEINQGQLGNCWWIATVGIMSKRNDLLSKICVAWDQDVGVYGFLFYRDGAWTYTVVDDYLYLSAKDYTENYAFEFDGDRFSPEAKAYDDAHLTGTGAFQFAKCKGTNYTWLSFLEKAYAKAHGDYEAIVGGWSSEGLEDLTGGVGSVLNAFSLRDKDAFWNQLRRGDGEYLYGLDTPHEGRAYNEKGLVLCHGYVVDGAFEYYHLHGWRLKKTRLLRIRQVLRRIRKGLYLTVARSVWGRHHDGVWQGPWGVGSKSWNPIATWWLQLHNAPRGVFFITYEKAMKCFRDIQQVRLLDAQQWTCKQLWTKVHVPWNPQYSPVFFQLHLTKRSEVVFALSQLNWRYYRGLHGRYNYTLAFVVRQKDGSDHRNVAHAAFSNVLGLEFGMRNNVNTSVELQPGIYDILVKVTAQACRAYEGRELPWSVEDAIKQSTTQPRKLQQLAKNYDEAYGKLQIIEPASSQKNDTKIDQKLEKKGEEKDEKTEDKDDKKAKDKHFAYSGPNEVAWNAQCGVGLRVFAKDPDMRLELHYREEKHADAQVKSTAEPSIEVKAAPSQSTDAGTSKATDAYATHMDEMVSSMLRK</sequence>
<feature type="region of interest" description="Disordered" evidence="7">
    <location>
        <begin position="840"/>
        <end position="875"/>
    </location>
</feature>
<keyword evidence="2 9" id="KW-0645">Protease</keyword>
<feature type="region of interest" description="Disordered" evidence="7">
    <location>
        <begin position="148"/>
        <end position="180"/>
    </location>
</feature>
<feature type="compositionally biased region" description="Basic and acidic residues" evidence="7">
    <location>
        <begin position="771"/>
        <end position="800"/>
    </location>
</feature>
<dbReference type="InterPro" id="IPR038765">
    <property type="entry name" value="Papain-like_cys_pep_sf"/>
</dbReference>
<feature type="compositionally biased region" description="Polar residues" evidence="7">
    <location>
        <begin position="156"/>
        <end position="171"/>
    </location>
</feature>
<evidence type="ECO:0000259" key="8">
    <source>
        <dbReference type="PROSITE" id="PS50203"/>
    </source>
</evidence>
<evidence type="ECO:0000256" key="5">
    <source>
        <dbReference type="PIRSR" id="PIRSR622684-1"/>
    </source>
</evidence>
<keyword evidence="4" id="KW-0788">Thiol protease</keyword>
<dbReference type="InterPro" id="IPR000169">
    <property type="entry name" value="Pept_cys_AS"/>
</dbReference>
<proteinExistence type="inferred from homology"/>
<dbReference type="Proteomes" id="UP000756132">
    <property type="component" value="Chromosome 6"/>
</dbReference>
<dbReference type="RefSeq" id="XP_047762789.1">
    <property type="nucleotide sequence ID" value="XM_047905821.1"/>
</dbReference>
<evidence type="ECO:0000256" key="6">
    <source>
        <dbReference type="PROSITE-ProRule" id="PRU00239"/>
    </source>
</evidence>
<dbReference type="InterPro" id="IPR001300">
    <property type="entry name" value="Peptidase_C2_calpain_cat"/>
</dbReference>
<keyword evidence="10" id="KW-1185">Reference proteome</keyword>
<dbReference type="SUPFAM" id="SSF54001">
    <property type="entry name" value="Cysteine proteinases"/>
    <property type="match status" value="1"/>
</dbReference>
<evidence type="ECO:0000313" key="9">
    <source>
        <dbReference type="EMBL" id="UJO18423.1"/>
    </source>
</evidence>
<feature type="compositionally biased region" description="Polar residues" evidence="7">
    <location>
        <begin position="860"/>
        <end position="871"/>
    </location>
</feature>
<dbReference type="GO" id="GO:0004198">
    <property type="term" value="F:calcium-dependent cysteine-type endopeptidase activity"/>
    <property type="evidence" value="ECO:0007669"/>
    <property type="project" value="InterPro"/>
</dbReference>
<dbReference type="GeneID" id="71986551"/>
<keyword evidence="3" id="KW-0378">Hydrolase</keyword>
<dbReference type="SMART" id="SM00230">
    <property type="entry name" value="CysPc"/>
    <property type="match status" value="1"/>
</dbReference>
<reference evidence="9" key="2">
    <citation type="journal article" date="2022" name="Microb. Genom.">
        <title>A chromosome-scale genome assembly of the tomato pathogen Cladosporium fulvum reveals a compartmentalized genome architecture and the presence of a dispensable chromosome.</title>
        <authorList>
            <person name="Zaccaron A.Z."/>
            <person name="Chen L.H."/>
            <person name="Samaras A."/>
            <person name="Stergiopoulos I."/>
        </authorList>
    </citation>
    <scope>NUCLEOTIDE SEQUENCE</scope>
    <source>
        <strain evidence="9">Race5_Kim</strain>
    </source>
</reference>
<organism evidence="9 10">
    <name type="scientific">Passalora fulva</name>
    <name type="common">Tomato leaf mold</name>
    <name type="synonym">Cladosporium fulvum</name>
    <dbReference type="NCBI Taxonomy" id="5499"/>
    <lineage>
        <taxon>Eukaryota</taxon>
        <taxon>Fungi</taxon>
        <taxon>Dikarya</taxon>
        <taxon>Ascomycota</taxon>
        <taxon>Pezizomycotina</taxon>
        <taxon>Dothideomycetes</taxon>
        <taxon>Dothideomycetidae</taxon>
        <taxon>Mycosphaerellales</taxon>
        <taxon>Mycosphaerellaceae</taxon>
        <taxon>Fulvia</taxon>
    </lineage>
</organism>
<feature type="active site" evidence="5">
    <location>
        <position position="320"/>
    </location>
</feature>
<comment type="similarity">
    <text evidence="1">Belongs to the peptidase C2 family.</text>
</comment>
<dbReference type="EMBL" id="CP090168">
    <property type="protein sequence ID" value="UJO18423.1"/>
    <property type="molecule type" value="Genomic_DNA"/>
</dbReference>
<feature type="domain" description="Calpain catalytic" evidence="8">
    <location>
        <begin position="310"/>
        <end position="604"/>
    </location>
</feature>
<evidence type="ECO:0000256" key="3">
    <source>
        <dbReference type="ARBA" id="ARBA00022801"/>
    </source>
</evidence>
<name>A0A9Q8LJ99_PASFU</name>
<gene>
    <name evidence="9" type="ORF">CLAFUR5_06673</name>
</gene>
<evidence type="ECO:0000256" key="1">
    <source>
        <dbReference type="ARBA" id="ARBA00007623"/>
    </source>
</evidence>
<dbReference type="OrthoDB" id="3635279at2759"/>
<evidence type="ECO:0000256" key="7">
    <source>
        <dbReference type="SAM" id="MobiDB-lite"/>
    </source>
</evidence>
<accession>A0A9Q8LJ99</accession>
<dbReference type="AlphaFoldDB" id="A0A9Q8LJ99"/>
<dbReference type="InterPro" id="IPR022684">
    <property type="entry name" value="Calpain_cysteine_protease"/>
</dbReference>
<evidence type="ECO:0000256" key="4">
    <source>
        <dbReference type="ARBA" id="ARBA00022807"/>
    </source>
</evidence>
<dbReference type="Pfam" id="PF00648">
    <property type="entry name" value="Peptidase_C2"/>
    <property type="match status" value="1"/>
</dbReference>
<dbReference type="PANTHER" id="PTHR10183">
    <property type="entry name" value="CALPAIN"/>
    <property type="match status" value="1"/>
</dbReference>
<dbReference type="GO" id="GO:0006508">
    <property type="term" value="P:proteolysis"/>
    <property type="evidence" value="ECO:0007669"/>
    <property type="project" value="UniProtKB-KW"/>
</dbReference>
<evidence type="ECO:0000313" key="10">
    <source>
        <dbReference type="Proteomes" id="UP000756132"/>
    </source>
</evidence>
<feature type="active site" evidence="5">
    <location>
        <position position="501"/>
    </location>
</feature>
<protein>
    <submittedName>
        <fullName evidence="9">Calpain-type cysteine protease DEK1</fullName>
    </submittedName>
</protein>
<dbReference type="PANTHER" id="PTHR10183:SF379">
    <property type="entry name" value="CALPAIN-5"/>
    <property type="match status" value="1"/>
</dbReference>
<dbReference type="KEGG" id="ffu:CLAFUR5_06673"/>
<evidence type="ECO:0000256" key="2">
    <source>
        <dbReference type="ARBA" id="ARBA00022670"/>
    </source>
</evidence>
<dbReference type="PROSITE" id="PS00139">
    <property type="entry name" value="THIOL_PROTEASE_CYS"/>
    <property type="match status" value="1"/>
</dbReference>
<reference evidence="9" key="1">
    <citation type="submission" date="2021-12" db="EMBL/GenBank/DDBJ databases">
        <authorList>
            <person name="Zaccaron A."/>
            <person name="Stergiopoulos I."/>
        </authorList>
    </citation>
    <scope>NUCLEOTIDE SEQUENCE</scope>
    <source>
        <strain evidence="9">Race5_Kim</strain>
    </source>
</reference>
<dbReference type="Gene3D" id="3.90.70.10">
    <property type="entry name" value="Cysteine proteinases"/>
    <property type="match status" value="1"/>
</dbReference>
<comment type="caution">
    <text evidence="6">Lacks conserved residue(s) required for the propagation of feature annotation.</text>
</comment>